<feature type="domain" description="NB-ARC" evidence="1">
    <location>
        <begin position="82"/>
        <end position="228"/>
    </location>
</feature>
<dbReference type="STRING" id="1884261.A0A5C3Q8M9"/>
<dbReference type="SUPFAM" id="SSF52540">
    <property type="entry name" value="P-loop containing nucleoside triphosphate hydrolases"/>
    <property type="match status" value="1"/>
</dbReference>
<accession>A0A5C3Q8M9</accession>
<dbReference type="EMBL" id="ML178840">
    <property type="protein sequence ID" value="TFK98415.1"/>
    <property type="molecule type" value="Genomic_DNA"/>
</dbReference>
<dbReference type="AlphaFoldDB" id="A0A5C3Q8M9"/>
<evidence type="ECO:0000313" key="3">
    <source>
        <dbReference type="Proteomes" id="UP000305067"/>
    </source>
</evidence>
<keyword evidence="2" id="KW-0378">Hydrolase</keyword>
<organism evidence="2 3">
    <name type="scientific">Pterulicium gracile</name>
    <dbReference type="NCBI Taxonomy" id="1884261"/>
    <lineage>
        <taxon>Eukaryota</taxon>
        <taxon>Fungi</taxon>
        <taxon>Dikarya</taxon>
        <taxon>Basidiomycota</taxon>
        <taxon>Agaricomycotina</taxon>
        <taxon>Agaricomycetes</taxon>
        <taxon>Agaricomycetidae</taxon>
        <taxon>Agaricales</taxon>
        <taxon>Pleurotineae</taxon>
        <taxon>Pterulaceae</taxon>
        <taxon>Pterulicium</taxon>
    </lineage>
</organism>
<gene>
    <name evidence="2" type="ORF">BDV98DRAFT_595905</name>
</gene>
<evidence type="ECO:0000313" key="2">
    <source>
        <dbReference type="EMBL" id="TFK98415.1"/>
    </source>
</evidence>
<sequence length="239" mass="26302">MSGEDTPVIGVHLDASFSRMSTGAGHIGAFNGNTGTLIYNAGSPLKAAPAPRCPSASLNFVGREQEQAVLWEFFFGEDVRLDERRIFSIVGMGGCGKTQLTRKFMKRVYQQFSKKNATHLVFYVDGTTHATIEASLVLIAKANGLEESSEAALAWMSNLDTEFFMYIDNADDPTINMRRFFSNSDYVRVIITTRLSEKAHHYSQGDGSILKLGSLSEEESIKLLAKTARLSEEAVVRDG</sequence>
<feature type="non-terminal residue" evidence="2">
    <location>
        <position position="239"/>
    </location>
</feature>
<dbReference type="InterPro" id="IPR002182">
    <property type="entry name" value="NB-ARC"/>
</dbReference>
<name>A0A5C3Q8M9_9AGAR</name>
<dbReference type="Proteomes" id="UP000305067">
    <property type="component" value="Unassembled WGS sequence"/>
</dbReference>
<reference evidence="2 3" key="1">
    <citation type="journal article" date="2019" name="Nat. Ecol. Evol.">
        <title>Megaphylogeny resolves global patterns of mushroom evolution.</title>
        <authorList>
            <person name="Varga T."/>
            <person name="Krizsan K."/>
            <person name="Foldi C."/>
            <person name="Dima B."/>
            <person name="Sanchez-Garcia M."/>
            <person name="Sanchez-Ramirez S."/>
            <person name="Szollosi G.J."/>
            <person name="Szarkandi J.G."/>
            <person name="Papp V."/>
            <person name="Albert L."/>
            <person name="Andreopoulos W."/>
            <person name="Angelini C."/>
            <person name="Antonin V."/>
            <person name="Barry K.W."/>
            <person name="Bougher N.L."/>
            <person name="Buchanan P."/>
            <person name="Buyck B."/>
            <person name="Bense V."/>
            <person name="Catcheside P."/>
            <person name="Chovatia M."/>
            <person name="Cooper J."/>
            <person name="Damon W."/>
            <person name="Desjardin D."/>
            <person name="Finy P."/>
            <person name="Geml J."/>
            <person name="Haridas S."/>
            <person name="Hughes K."/>
            <person name="Justo A."/>
            <person name="Karasinski D."/>
            <person name="Kautmanova I."/>
            <person name="Kiss B."/>
            <person name="Kocsube S."/>
            <person name="Kotiranta H."/>
            <person name="LaButti K.M."/>
            <person name="Lechner B.E."/>
            <person name="Liimatainen K."/>
            <person name="Lipzen A."/>
            <person name="Lukacs Z."/>
            <person name="Mihaltcheva S."/>
            <person name="Morgado L.N."/>
            <person name="Niskanen T."/>
            <person name="Noordeloos M.E."/>
            <person name="Ohm R.A."/>
            <person name="Ortiz-Santana B."/>
            <person name="Ovrebo C."/>
            <person name="Racz N."/>
            <person name="Riley R."/>
            <person name="Savchenko A."/>
            <person name="Shiryaev A."/>
            <person name="Soop K."/>
            <person name="Spirin V."/>
            <person name="Szebenyi C."/>
            <person name="Tomsovsky M."/>
            <person name="Tulloss R.E."/>
            <person name="Uehling J."/>
            <person name="Grigoriev I.V."/>
            <person name="Vagvolgyi C."/>
            <person name="Papp T."/>
            <person name="Martin F.M."/>
            <person name="Miettinen O."/>
            <person name="Hibbett D.S."/>
            <person name="Nagy L.G."/>
        </authorList>
    </citation>
    <scope>NUCLEOTIDE SEQUENCE [LARGE SCALE GENOMIC DNA]</scope>
    <source>
        <strain evidence="2 3">CBS 309.79</strain>
    </source>
</reference>
<protein>
    <submittedName>
        <fullName evidence="2">P-loop containing nucleoside triphosphate hydrolase protein</fullName>
    </submittedName>
</protein>
<dbReference type="OrthoDB" id="1658288at2759"/>
<dbReference type="InterPro" id="IPR027417">
    <property type="entry name" value="P-loop_NTPase"/>
</dbReference>
<evidence type="ECO:0000259" key="1">
    <source>
        <dbReference type="Pfam" id="PF00931"/>
    </source>
</evidence>
<keyword evidence="3" id="KW-1185">Reference proteome</keyword>
<dbReference type="GO" id="GO:0016787">
    <property type="term" value="F:hydrolase activity"/>
    <property type="evidence" value="ECO:0007669"/>
    <property type="project" value="UniProtKB-KW"/>
</dbReference>
<dbReference type="Pfam" id="PF00931">
    <property type="entry name" value="NB-ARC"/>
    <property type="match status" value="1"/>
</dbReference>
<dbReference type="Gene3D" id="3.40.50.300">
    <property type="entry name" value="P-loop containing nucleotide triphosphate hydrolases"/>
    <property type="match status" value="1"/>
</dbReference>
<proteinExistence type="predicted"/>
<dbReference type="GO" id="GO:0043531">
    <property type="term" value="F:ADP binding"/>
    <property type="evidence" value="ECO:0007669"/>
    <property type="project" value="InterPro"/>
</dbReference>